<evidence type="ECO:0000256" key="7">
    <source>
        <dbReference type="ARBA" id="ARBA00023277"/>
    </source>
</evidence>
<protein>
    <recommendedName>
        <fullName evidence="4 10">4-alpha-glucanotransferase</fullName>
        <ecNumber evidence="3 10">2.4.1.25</ecNumber>
    </recommendedName>
    <alternativeName>
        <fullName evidence="8 10">Amylomaltase</fullName>
    </alternativeName>
    <alternativeName>
        <fullName evidence="9 10">Disproportionating enzyme</fullName>
    </alternativeName>
</protein>
<dbReference type="Proteomes" id="UP000446657">
    <property type="component" value="Unassembled WGS sequence"/>
</dbReference>
<evidence type="ECO:0000256" key="5">
    <source>
        <dbReference type="ARBA" id="ARBA00022676"/>
    </source>
</evidence>
<sequence length="499" mass="57153">MLEGQEVARGSGILLAVSSLPSEYGIGTLGDAAFHFVDLLVDLKQKYWQVLPVGPTSFGDSPYQSLSAFAGNPYLIDLDQLAREKLLTPEEIRSHYWGTQKSAIDYAALFENRTLVLQKAFGRFDEHEPEFQQFVEENRDWVEDYGLYMALKVSNGNQNWQSWPENIQKKQPVALAKCRKEMYNNIMFWVFCQYKFFQQWGKLREYANSKGIQLIGDVPFYVGKDSVDTWMHPEQFLLDENGEAAYVAAAIPDKFSETGQVWGNPLYNWPLMQEDGFSWWKRRMQISTKLFDVIRMDHFIGFVKNYMVPKDATDASGGRWMKGPGRKLTDALNSVLNGTTVIADDYGGKALIPGVKKLLAKTGWLDTKVLMFAFDGDPSNEHLPHNYPGSHTVVYAGTHDNDTIVGYFRDKTEYELAYLYEYLNISSQEEIPDALIRCAYASIADIAVIQMQDLLKLGNEARMNAPSTVGYNWRWRLNKEQLAESRRAWIRNLAAVYRR</sequence>
<evidence type="ECO:0000313" key="11">
    <source>
        <dbReference type="EMBL" id="MTR82533.1"/>
    </source>
</evidence>
<keyword evidence="7 10" id="KW-0119">Carbohydrate metabolism</keyword>
<evidence type="ECO:0000256" key="3">
    <source>
        <dbReference type="ARBA" id="ARBA00012560"/>
    </source>
</evidence>
<dbReference type="NCBIfam" id="TIGR00217">
    <property type="entry name" value="malQ"/>
    <property type="match status" value="1"/>
</dbReference>
<reference evidence="11 12" key="1">
    <citation type="journal article" date="2019" name="Nat. Med.">
        <title>A library of human gut bacterial isolates paired with longitudinal multiomics data enables mechanistic microbiome research.</title>
        <authorList>
            <person name="Poyet M."/>
            <person name="Groussin M."/>
            <person name="Gibbons S.M."/>
            <person name="Avila-Pacheco J."/>
            <person name="Jiang X."/>
            <person name="Kearney S.M."/>
            <person name="Perrotta A.R."/>
            <person name="Berdy B."/>
            <person name="Zhao S."/>
            <person name="Lieberman T.D."/>
            <person name="Swanson P.K."/>
            <person name="Smith M."/>
            <person name="Roesemann S."/>
            <person name="Alexander J.E."/>
            <person name="Rich S.A."/>
            <person name="Livny J."/>
            <person name="Vlamakis H."/>
            <person name="Clish C."/>
            <person name="Bullock K."/>
            <person name="Deik A."/>
            <person name="Scott J."/>
            <person name="Pierce K.A."/>
            <person name="Xavier R.J."/>
            <person name="Alm E.J."/>
        </authorList>
    </citation>
    <scope>NUCLEOTIDE SEQUENCE [LARGE SCALE GENOMIC DNA]</scope>
    <source>
        <strain evidence="11 12">BIOML-A1</strain>
    </source>
</reference>
<comment type="similarity">
    <text evidence="2 10">Belongs to the disproportionating enzyme family.</text>
</comment>
<comment type="caution">
    <text evidence="11">The sequence shown here is derived from an EMBL/GenBank/DDBJ whole genome shotgun (WGS) entry which is preliminary data.</text>
</comment>
<accession>A0A844KRV3</accession>
<dbReference type="AlphaFoldDB" id="A0A844KRV3"/>
<dbReference type="NCBIfam" id="NF011080">
    <property type="entry name" value="PRK14508.1-3"/>
    <property type="match status" value="1"/>
</dbReference>
<dbReference type="EC" id="2.4.1.25" evidence="3 10"/>
<organism evidence="11 12">
    <name type="scientific">Roseburia faecis</name>
    <dbReference type="NCBI Taxonomy" id="301302"/>
    <lineage>
        <taxon>Bacteria</taxon>
        <taxon>Bacillati</taxon>
        <taxon>Bacillota</taxon>
        <taxon>Clostridia</taxon>
        <taxon>Lachnospirales</taxon>
        <taxon>Lachnospiraceae</taxon>
        <taxon>Roseburia</taxon>
    </lineage>
</organism>
<evidence type="ECO:0000256" key="1">
    <source>
        <dbReference type="ARBA" id="ARBA00000439"/>
    </source>
</evidence>
<dbReference type="Pfam" id="PF02446">
    <property type="entry name" value="Glyco_hydro_77"/>
    <property type="match status" value="1"/>
</dbReference>
<dbReference type="InterPro" id="IPR003385">
    <property type="entry name" value="Glyco_hydro_77"/>
</dbReference>
<dbReference type="GO" id="GO:0004134">
    <property type="term" value="F:4-alpha-glucanotransferase activity"/>
    <property type="evidence" value="ECO:0007669"/>
    <property type="project" value="UniProtKB-EC"/>
</dbReference>
<evidence type="ECO:0000256" key="10">
    <source>
        <dbReference type="RuleBase" id="RU361207"/>
    </source>
</evidence>
<dbReference type="GO" id="GO:0005975">
    <property type="term" value="P:carbohydrate metabolic process"/>
    <property type="evidence" value="ECO:0007669"/>
    <property type="project" value="InterPro"/>
</dbReference>
<dbReference type="Gene3D" id="3.20.20.80">
    <property type="entry name" value="Glycosidases"/>
    <property type="match status" value="1"/>
</dbReference>
<evidence type="ECO:0000256" key="2">
    <source>
        <dbReference type="ARBA" id="ARBA00005684"/>
    </source>
</evidence>
<name>A0A844KRV3_9FIRM</name>
<evidence type="ECO:0000313" key="12">
    <source>
        <dbReference type="Proteomes" id="UP000446657"/>
    </source>
</evidence>
<evidence type="ECO:0000256" key="9">
    <source>
        <dbReference type="ARBA" id="ARBA00031501"/>
    </source>
</evidence>
<proteinExistence type="inferred from homology"/>
<dbReference type="SUPFAM" id="SSF51445">
    <property type="entry name" value="(Trans)glycosidases"/>
    <property type="match status" value="1"/>
</dbReference>
<dbReference type="EMBL" id="WNAL01000028">
    <property type="protein sequence ID" value="MTR82533.1"/>
    <property type="molecule type" value="Genomic_DNA"/>
</dbReference>
<dbReference type="PANTHER" id="PTHR32438:SF5">
    <property type="entry name" value="4-ALPHA-GLUCANOTRANSFERASE DPE1, CHLOROPLASTIC_AMYLOPLASTIC"/>
    <property type="match status" value="1"/>
</dbReference>
<dbReference type="PANTHER" id="PTHR32438">
    <property type="entry name" value="4-ALPHA-GLUCANOTRANSFERASE DPE1, CHLOROPLASTIC/AMYLOPLASTIC"/>
    <property type="match status" value="1"/>
</dbReference>
<evidence type="ECO:0000256" key="4">
    <source>
        <dbReference type="ARBA" id="ARBA00020295"/>
    </source>
</evidence>
<comment type="catalytic activity">
    <reaction evidence="1 10">
        <text>Transfers a segment of a (1-&gt;4)-alpha-D-glucan to a new position in an acceptor, which may be glucose or a (1-&gt;4)-alpha-D-glucan.</text>
        <dbReference type="EC" id="2.4.1.25"/>
    </reaction>
</comment>
<dbReference type="InterPro" id="IPR017853">
    <property type="entry name" value="GH"/>
</dbReference>
<evidence type="ECO:0000256" key="6">
    <source>
        <dbReference type="ARBA" id="ARBA00022679"/>
    </source>
</evidence>
<keyword evidence="6 10" id="KW-0808">Transferase</keyword>
<keyword evidence="5 10" id="KW-0328">Glycosyltransferase</keyword>
<evidence type="ECO:0000256" key="8">
    <source>
        <dbReference type="ARBA" id="ARBA00031423"/>
    </source>
</evidence>
<gene>
    <name evidence="11" type="primary">malQ</name>
    <name evidence="11" type="ORF">GMD30_12745</name>
</gene>